<dbReference type="AlphaFoldDB" id="A0ABD3MQ48"/>
<dbReference type="PANTHER" id="PTHR15838">
    <property type="entry name" value="NUCLEOLAR PROTEIN OF 40 KDA"/>
    <property type="match status" value="1"/>
</dbReference>
<feature type="region of interest" description="Disordered" evidence="1">
    <location>
        <begin position="199"/>
        <end position="403"/>
    </location>
</feature>
<feature type="compositionally biased region" description="Polar residues" evidence="1">
    <location>
        <begin position="218"/>
        <end position="227"/>
    </location>
</feature>
<evidence type="ECO:0000313" key="3">
    <source>
        <dbReference type="EMBL" id="KAL3766141.1"/>
    </source>
</evidence>
<dbReference type="PANTHER" id="PTHR15838:SF1">
    <property type="entry name" value="ZINC FINGER CCHC DOMAIN-CONTAINING PROTEIN 17"/>
    <property type="match status" value="1"/>
</dbReference>
<feature type="compositionally biased region" description="Basic residues" evidence="1">
    <location>
        <begin position="272"/>
        <end position="282"/>
    </location>
</feature>
<feature type="compositionally biased region" description="Basic and acidic residues" evidence="1">
    <location>
        <begin position="261"/>
        <end position="271"/>
    </location>
</feature>
<feature type="compositionally biased region" description="Basic residues" evidence="1">
    <location>
        <begin position="388"/>
        <end position="399"/>
    </location>
</feature>
<comment type="caution">
    <text evidence="3">The sequence shown here is derived from an EMBL/GenBank/DDBJ whole genome shotgun (WGS) entry which is preliminary data.</text>
</comment>
<dbReference type="Pfam" id="PF00575">
    <property type="entry name" value="S1"/>
    <property type="match status" value="1"/>
</dbReference>
<feature type="compositionally biased region" description="Basic residues" evidence="1">
    <location>
        <begin position="307"/>
        <end position="320"/>
    </location>
</feature>
<name>A0ABD3MQ48_9STRA</name>
<dbReference type="SMART" id="SM00316">
    <property type="entry name" value="S1"/>
    <property type="match status" value="1"/>
</dbReference>
<proteinExistence type="predicted"/>
<sequence>MSLHQHHQRFQPPKLFSISRGEVTRIEPYGCFVKLIPSNNTSSSSSNISISGLVHISQLYTSKVANVSDIVSLNDTVWVKVIDIQVETITDDETGRTRPRHKVKLSMKYVNQENGHDLDPENELFEEDRQRSGNNSGRGGGAGGGNEDGGANSLLGRALVSNIGMSIAMDPGNLILRGTTSRGAAAAASSRFNGYALVGDDEGVSSPPPPVGDKDEPSSSLVANNSVPMGRGRGMTLPAWMTKSDSTDRLGSVEGVPSNDNNHRMNEDNTEKRHRRDKRHHHTSDTKERHSSRKVHKQSNRGDSSRKERKHRRRRRRRSRSTSSSYSSNESRRSSHSPSSSSDYRSPSRSVERHTSRPRQSHPRKKAKSHKHDKHRRSRQKEREYSRSRSRSPSRRHRSSPLEIANVEEARAIVERLERRR</sequence>
<dbReference type="InterPro" id="IPR003029">
    <property type="entry name" value="S1_domain"/>
</dbReference>
<feature type="compositionally biased region" description="Low complexity" evidence="1">
    <location>
        <begin position="336"/>
        <end position="349"/>
    </location>
</feature>
<feature type="region of interest" description="Disordered" evidence="1">
    <location>
        <begin position="127"/>
        <end position="150"/>
    </location>
</feature>
<protein>
    <recommendedName>
        <fullName evidence="2">S1 motif domain-containing protein</fullName>
    </recommendedName>
</protein>
<gene>
    <name evidence="3" type="ORF">ACHAWU_004141</name>
</gene>
<dbReference type="Proteomes" id="UP001530293">
    <property type="component" value="Unassembled WGS sequence"/>
</dbReference>
<dbReference type="EMBL" id="JALLBG020000088">
    <property type="protein sequence ID" value="KAL3766141.1"/>
    <property type="molecule type" value="Genomic_DNA"/>
</dbReference>
<accession>A0ABD3MQ48</accession>
<feature type="compositionally biased region" description="Basic residues" evidence="1">
    <location>
        <begin position="290"/>
        <end position="299"/>
    </location>
</feature>
<dbReference type="SUPFAM" id="SSF50249">
    <property type="entry name" value="Nucleic acid-binding proteins"/>
    <property type="match status" value="1"/>
</dbReference>
<feature type="compositionally biased region" description="Basic residues" evidence="1">
    <location>
        <begin position="356"/>
        <end position="380"/>
    </location>
</feature>
<organism evidence="3 4">
    <name type="scientific">Discostella pseudostelligera</name>
    <dbReference type="NCBI Taxonomy" id="259834"/>
    <lineage>
        <taxon>Eukaryota</taxon>
        <taxon>Sar</taxon>
        <taxon>Stramenopiles</taxon>
        <taxon>Ochrophyta</taxon>
        <taxon>Bacillariophyta</taxon>
        <taxon>Coscinodiscophyceae</taxon>
        <taxon>Thalassiosirophycidae</taxon>
        <taxon>Stephanodiscales</taxon>
        <taxon>Stephanodiscaceae</taxon>
        <taxon>Discostella</taxon>
    </lineage>
</organism>
<evidence type="ECO:0000313" key="4">
    <source>
        <dbReference type="Proteomes" id="UP001530293"/>
    </source>
</evidence>
<feature type="domain" description="S1 motif" evidence="2">
    <location>
        <begin position="16"/>
        <end position="108"/>
    </location>
</feature>
<evidence type="ECO:0000259" key="2">
    <source>
        <dbReference type="PROSITE" id="PS50126"/>
    </source>
</evidence>
<dbReference type="Gene3D" id="2.40.50.140">
    <property type="entry name" value="Nucleic acid-binding proteins"/>
    <property type="match status" value="1"/>
</dbReference>
<dbReference type="PROSITE" id="PS50126">
    <property type="entry name" value="S1"/>
    <property type="match status" value="1"/>
</dbReference>
<dbReference type="InterPro" id="IPR012340">
    <property type="entry name" value="NA-bd_OB-fold"/>
</dbReference>
<keyword evidence="4" id="KW-1185">Reference proteome</keyword>
<reference evidence="3 4" key="1">
    <citation type="submission" date="2024-10" db="EMBL/GenBank/DDBJ databases">
        <title>Updated reference genomes for cyclostephanoid diatoms.</title>
        <authorList>
            <person name="Roberts W.R."/>
            <person name="Alverson A.J."/>
        </authorList>
    </citation>
    <scope>NUCLEOTIDE SEQUENCE [LARGE SCALE GENOMIC DNA]</scope>
    <source>
        <strain evidence="3 4">AJA232-27</strain>
    </source>
</reference>
<evidence type="ECO:0000256" key="1">
    <source>
        <dbReference type="SAM" id="MobiDB-lite"/>
    </source>
</evidence>
<feature type="compositionally biased region" description="Gly residues" evidence="1">
    <location>
        <begin position="136"/>
        <end position="148"/>
    </location>
</feature>